<feature type="domain" description="Glycosyl hydrolase family 95 catalytic" evidence="3">
    <location>
        <begin position="310"/>
        <end position="732"/>
    </location>
</feature>
<evidence type="ECO:0000313" key="4">
    <source>
        <dbReference type="EMBL" id="UKF25336.1"/>
    </source>
</evidence>
<evidence type="ECO:0000259" key="1">
    <source>
        <dbReference type="Pfam" id="PF14498"/>
    </source>
</evidence>
<dbReference type="InterPro" id="IPR027414">
    <property type="entry name" value="GH95_N_dom"/>
</dbReference>
<dbReference type="RefSeq" id="WP_051629166.1">
    <property type="nucleotide sequence ID" value="NZ_CP083439.1"/>
</dbReference>
<accession>A0ABY3TES1</accession>
<dbReference type="PANTHER" id="PTHR31084">
    <property type="entry name" value="ALPHA-L-FUCOSIDASE 2"/>
    <property type="match status" value="1"/>
</dbReference>
<dbReference type="Pfam" id="PF21307">
    <property type="entry name" value="Glyco_hydro_95_C"/>
    <property type="match status" value="1"/>
</dbReference>
<sequence length="837" mass="87464">MVPPTTHGRPTDRKDPIIRSISRDDAHLTHSFTTATAAPTWEEGIVVGSGRVGAVAHGPADAITVSLAHERWFPPVNPRPHAPDLRPRLDAIRRALLAGDPDTASAELMAGARDSGYGDDLVWTDPLGICATLVIRTPGGVADMRRTMDPAGGESAISWTDLAGGRHALRLVAPRDGSACWLALESDRDSVTAVELGLGAGDTTALHTGGPDASAAVRASVAGGARGILTAEAGAGDDALRSVTAVDALGTGGTSGAGDASGAWDVDGGSARTIVRTGPGATPLLRLAVAVGPASAAPTPDATPATTPAWDDLRDAQRATHGRLVAASALDLHGQAPARDADADPRPTTEDIWAAARAGDPAARRRVVEIAYLSGRAAIISSTGELPATLQGVWQGTWRPAWSADYTLDGNVQNGGIASLIPTGTPELARTLLELVLPHLDDFRENARRVHGAEGMLLPARMSTHGRADHFDADYPMPFWQGCGGWILRVAADAVATTGDRGIVDDRLWELAEGVLRFAETATVLVDGVRRLVPSYSPENTPAGERVPAATDATMDVAILRDAARATALLGRARGDSSLDARWAAVIRDLPPYRVADDGTLAEWLDPRWPERIQHRHASQLHPLWDEIDPAFVGDGDESVRLRAAAARTVAAKIAWRAEDPTPPPGRMGMAFGLVQVGLAAAALGDGEAALTCVEWLAVDHWSPALTSRHDAGRLFNLDASGGLPALVAAMLLGSDAAALAVLPALPAAWARGSATGLRARGGLVVDRLDWDADGASLVVRRVPGAEWLAPAGGTALRLPRAASVRVDGREHHAAERIAFGEDAVRVDLAWLHEPVR</sequence>
<dbReference type="Proteomes" id="UP001649473">
    <property type="component" value="Chromosome"/>
</dbReference>
<evidence type="ECO:0000259" key="2">
    <source>
        <dbReference type="Pfam" id="PF21307"/>
    </source>
</evidence>
<feature type="domain" description="Glycosyl hydrolase family 95 N-terminal" evidence="1">
    <location>
        <begin position="36"/>
        <end position="275"/>
    </location>
</feature>
<dbReference type="SUPFAM" id="SSF48208">
    <property type="entry name" value="Six-hairpin glycosidases"/>
    <property type="match status" value="1"/>
</dbReference>
<keyword evidence="5" id="KW-1185">Reference proteome</keyword>
<dbReference type="InterPro" id="IPR012341">
    <property type="entry name" value="6hp_glycosidase-like_sf"/>
</dbReference>
<dbReference type="Pfam" id="PF22124">
    <property type="entry name" value="Glyco_hydro_95_cat"/>
    <property type="match status" value="1"/>
</dbReference>
<keyword evidence="4" id="KW-0378">Hydrolase</keyword>
<dbReference type="InterPro" id="IPR008928">
    <property type="entry name" value="6-hairpin_glycosidase_sf"/>
</dbReference>
<feature type="domain" description="Alpha fucosidase A-like C-terminal" evidence="2">
    <location>
        <begin position="735"/>
        <end position="774"/>
    </location>
</feature>
<dbReference type="PANTHER" id="PTHR31084:SF0">
    <property type="entry name" value="ALPHA-L-FUCOSIDASE 2"/>
    <property type="match status" value="1"/>
</dbReference>
<evidence type="ECO:0000313" key="5">
    <source>
        <dbReference type="Proteomes" id="UP001649473"/>
    </source>
</evidence>
<dbReference type="EMBL" id="CP083439">
    <property type="protein sequence ID" value="UKF25336.1"/>
    <property type="molecule type" value="Genomic_DNA"/>
</dbReference>
<dbReference type="Pfam" id="PF14498">
    <property type="entry name" value="Glyco_hyd_65N_2"/>
    <property type="match status" value="1"/>
</dbReference>
<gene>
    <name evidence="4" type="ORF">KYT88_01160</name>
</gene>
<reference evidence="5" key="1">
    <citation type="submission" date="2024-08" db="EMBL/GenBank/DDBJ databases">
        <title>Description of the novel species Clavibacter lycopersicum isolated from tomato seeds.</title>
        <authorList>
            <person name="Arizala E.D."/>
            <person name="Dobhal S."/>
            <person name="Alvarez A."/>
            <person name="Arif M."/>
        </authorList>
    </citation>
    <scope>NUCLEOTIDE SEQUENCE [LARGE SCALE GENOMIC DNA]</scope>
    <source>
        <strain evidence="5">A6099</strain>
    </source>
</reference>
<evidence type="ECO:0000259" key="3">
    <source>
        <dbReference type="Pfam" id="PF22124"/>
    </source>
</evidence>
<dbReference type="InterPro" id="IPR054363">
    <property type="entry name" value="GH95_cat"/>
</dbReference>
<dbReference type="InterPro" id="IPR049053">
    <property type="entry name" value="AFCA-like_C"/>
</dbReference>
<organism evidence="4 5">
    <name type="scientific">Clavibacter seminis</name>
    <dbReference type="NCBI Taxonomy" id="2860285"/>
    <lineage>
        <taxon>Bacteria</taxon>
        <taxon>Bacillati</taxon>
        <taxon>Actinomycetota</taxon>
        <taxon>Actinomycetes</taxon>
        <taxon>Micrococcales</taxon>
        <taxon>Microbacteriaceae</taxon>
        <taxon>Clavibacter</taxon>
    </lineage>
</organism>
<dbReference type="GO" id="GO:0016787">
    <property type="term" value="F:hydrolase activity"/>
    <property type="evidence" value="ECO:0007669"/>
    <property type="project" value="UniProtKB-KW"/>
</dbReference>
<dbReference type="Gene3D" id="1.50.10.10">
    <property type="match status" value="1"/>
</dbReference>
<name>A0ABY3TES1_9MICO</name>
<protein>
    <submittedName>
        <fullName evidence="4">Glycoside hydrolase N-terminal domain-containing protein</fullName>
    </submittedName>
</protein>
<proteinExistence type="predicted"/>